<keyword evidence="1" id="KW-1133">Transmembrane helix</keyword>
<keyword evidence="1" id="KW-0812">Transmembrane</keyword>
<sequence>MAQIKSLYPLWLVVIFVVLIAMDFILCMGQTYLLDLSGRSMFFMKSCSLLLNLLVKRPWN</sequence>
<keyword evidence="1" id="KW-0472">Membrane</keyword>
<name>A0A0B1RUZ8_OESDE</name>
<reference evidence="2 3" key="1">
    <citation type="submission" date="2014-03" db="EMBL/GenBank/DDBJ databases">
        <title>Draft genome of the hookworm Oesophagostomum dentatum.</title>
        <authorList>
            <person name="Mitreva M."/>
        </authorList>
    </citation>
    <scope>NUCLEOTIDE SEQUENCE [LARGE SCALE GENOMIC DNA]</scope>
    <source>
        <strain evidence="2 3">OD-Hann</strain>
    </source>
</reference>
<evidence type="ECO:0000313" key="3">
    <source>
        <dbReference type="Proteomes" id="UP000053660"/>
    </source>
</evidence>
<accession>A0A0B1RUZ8</accession>
<evidence type="ECO:0000256" key="1">
    <source>
        <dbReference type="SAM" id="Phobius"/>
    </source>
</evidence>
<protein>
    <submittedName>
        <fullName evidence="2">Uncharacterized protein</fullName>
    </submittedName>
</protein>
<gene>
    <name evidence="2" type="ORF">OESDEN_25504</name>
</gene>
<dbReference type="EMBL" id="KN613294">
    <property type="protein sequence ID" value="KHJ74880.1"/>
    <property type="molecule type" value="Genomic_DNA"/>
</dbReference>
<evidence type="ECO:0000313" key="2">
    <source>
        <dbReference type="EMBL" id="KHJ74880.1"/>
    </source>
</evidence>
<organism evidence="2 3">
    <name type="scientific">Oesophagostomum dentatum</name>
    <name type="common">Nodular worm</name>
    <dbReference type="NCBI Taxonomy" id="61180"/>
    <lineage>
        <taxon>Eukaryota</taxon>
        <taxon>Metazoa</taxon>
        <taxon>Ecdysozoa</taxon>
        <taxon>Nematoda</taxon>
        <taxon>Chromadorea</taxon>
        <taxon>Rhabditida</taxon>
        <taxon>Rhabditina</taxon>
        <taxon>Rhabditomorpha</taxon>
        <taxon>Strongyloidea</taxon>
        <taxon>Strongylidae</taxon>
        <taxon>Oesophagostomum</taxon>
    </lineage>
</organism>
<feature type="transmembrane region" description="Helical" evidence="1">
    <location>
        <begin position="7"/>
        <end position="26"/>
    </location>
</feature>
<proteinExistence type="predicted"/>
<keyword evidence="3" id="KW-1185">Reference proteome</keyword>
<dbReference type="Proteomes" id="UP000053660">
    <property type="component" value="Unassembled WGS sequence"/>
</dbReference>
<dbReference type="AlphaFoldDB" id="A0A0B1RUZ8"/>